<accession>A0A370HW08</accession>
<protein>
    <submittedName>
        <fullName evidence="1">Uncharacterized protein</fullName>
    </submittedName>
</protein>
<evidence type="ECO:0000313" key="1">
    <source>
        <dbReference type="EMBL" id="RDI62678.1"/>
    </source>
</evidence>
<dbReference type="RefSeq" id="WP_147282343.1">
    <property type="nucleotide sequence ID" value="NZ_QQBB01000001.1"/>
</dbReference>
<organism evidence="1 2">
    <name type="scientific">Microvirga subterranea</name>
    <dbReference type="NCBI Taxonomy" id="186651"/>
    <lineage>
        <taxon>Bacteria</taxon>
        <taxon>Pseudomonadati</taxon>
        <taxon>Pseudomonadota</taxon>
        <taxon>Alphaproteobacteria</taxon>
        <taxon>Hyphomicrobiales</taxon>
        <taxon>Methylobacteriaceae</taxon>
        <taxon>Microvirga</taxon>
    </lineage>
</organism>
<dbReference type="OrthoDB" id="8082225at2"/>
<comment type="caution">
    <text evidence="1">The sequence shown here is derived from an EMBL/GenBank/DDBJ whole genome shotgun (WGS) entry which is preliminary data.</text>
</comment>
<proteinExistence type="predicted"/>
<gene>
    <name evidence="1" type="ORF">DES45_101949</name>
</gene>
<reference evidence="1 2" key="1">
    <citation type="submission" date="2018-07" db="EMBL/GenBank/DDBJ databases">
        <title>Genomic Encyclopedia of Type Strains, Phase IV (KMG-IV): sequencing the most valuable type-strain genomes for metagenomic binning, comparative biology and taxonomic classification.</title>
        <authorList>
            <person name="Goeker M."/>
        </authorList>
    </citation>
    <scope>NUCLEOTIDE SEQUENCE [LARGE SCALE GENOMIC DNA]</scope>
    <source>
        <strain evidence="1 2">DSM 14364</strain>
    </source>
</reference>
<keyword evidence="2" id="KW-1185">Reference proteome</keyword>
<dbReference type="AlphaFoldDB" id="A0A370HW08"/>
<name>A0A370HW08_9HYPH</name>
<dbReference type="EMBL" id="QQBB01000001">
    <property type="protein sequence ID" value="RDI62678.1"/>
    <property type="molecule type" value="Genomic_DNA"/>
</dbReference>
<dbReference type="Proteomes" id="UP000254925">
    <property type="component" value="Unassembled WGS sequence"/>
</dbReference>
<evidence type="ECO:0000313" key="2">
    <source>
        <dbReference type="Proteomes" id="UP000254925"/>
    </source>
</evidence>
<sequence length="242" mass="26894">MLIIDRTKHKCVSCPLNASERSLADYVRDPITASEPHFNNPRLISKSYDQRQRRSFCHSSDYVEGIWASCRNVPGFIVAELERKGINRKTLRKVPIRRANIVWCGANQFEFGAKGRSPWIHENEQVFVILVRDTFGHAVDIVAWDPETNHLGTWLGVAYALGQASVLTGHLSVGLPVHRTPLNYLRAAGKGIVILNASTARSYLIDAGPLIAEDAKHRRELTTALAQPLPRIVVAPATSKEG</sequence>